<dbReference type="Proteomes" id="UP000681967">
    <property type="component" value="Unassembled WGS sequence"/>
</dbReference>
<gene>
    <name evidence="1" type="ORF">BYL167_LOCUS27353</name>
    <name evidence="2" type="ORF">SMN809_LOCUS30592</name>
</gene>
<sequence length="66" mass="7620">MHSFSTVNELSDSNIRSHLGRIHKLIDFLYPSQRPQEKLPKPVNLTQQRKKILDEAAIQAIIDDSH</sequence>
<evidence type="ECO:0000313" key="3">
    <source>
        <dbReference type="Proteomes" id="UP000681967"/>
    </source>
</evidence>
<accession>A0A8S2TMM3</accession>
<dbReference type="Proteomes" id="UP000676336">
    <property type="component" value="Unassembled WGS sequence"/>
</dbReference>
<dbReference type="EMBL" id="CAJOBH010034976">
    <property type="protein sequence ID" value="CAF4297517.1"/>
    <property type="molecule type" value="Genomic_DNA"/>
</dbReference>
<protein>
    <submittedName>
        <fullName evidence="1">Uncharacterized protein</fullName>
    </submittedName>
</protein>
<evidence type="ECO:0000313" key="1">
    <source>
        <dbReference type="EMBL" id="CAF4297517.1"/>
    </source>
</evidence>
<comment type="caution">
    <text evidence="1">The sequence shown here is derived from an EMBL/GenBank/DDBJ whole genome shotgun (WGS) entry which is preliminary data.</text>
</comment>
<proteinExistence type="predicted"/>
<dbReference type="EMBL" id="CAJOBI010058376">
    <property type="protein sequence ID" value="CAF4404334.1"/>
    <property type="molecule type" value="Genomic_DNA"/>
</dbReference>
<name>A0A8S2TMM3_9BILA</name>
<feature type="non-terminal residue" evidence="1">
    <location>
        <position position="1"/>
    </location>
</feature>
<dbReference type="AlphaFoldDB" id="A0A8S2TMM3"/>
<organism evidence="1 3">
    <name type="scientific">Rotaria magnacalcarata</name>
    <dbReference type="NCBI Taxonomy" id="392030"/>
    <lineage>
        <taxon>Eukaryota</taxon>
        <taxon>Metazoa</taxon>
        <taxon>Spiralia</taxon>
        <taxon>Gnathifera</taxon>
        <taxon>Rotifera</taxon>
        <taxon>Eurotatoria</taxon>
        <taxon>Bdelloidea</taxon>
        <taxon>Philodinida</taxon>
        <taxon>Philodinidae</taxon>
        <taxon>Rotaria</taxon>
    </lineage>
</organism>
<reference evidence="1" key="1">
    <citation type="submission" date="2021-02" db="EMBL/GenBank/DDBJ databases">
        <authorList>
            <person name="Nowell W R."/>
        </authorList>
    </citation>
    <scope>NUCLEOTIDE SEQUENCE</scope>
</reference>
<evidence type="ECO:0000313" key="2">
    <source>
        <dbReference type="EMBL" id="CAF4404334.1"/>
    </source>
</evidence>